<reference evidence="3 4" key="1">
    <citation type="journal article" date="2019" name="Fungal Biol. Biotechnol.">
        <title>Draft genome sequence of fastidious pathogen Ceratobasidium theobromae, which causes vascular-streak dieback in Theobroma cacao.</title>
        <authorList>
            <person name="Ali S.S."/>
            <person name="Asman A."/>
            <person name="Shao J."/>
            <person name="Firmansyah A.P."/>
            <person name="Susilo A.W."/>
            <person name="Rosmana A."/>
            <person name="McMahon P."/>
            <person name="Junaid M."/>
            <person name="Guest D."/>
            <person name="Kheng T.Y."/>
            <person name="Meinhardt L.W."/>
            <person name="Bailey B.A."/>
        </authorList>
    </citation>
    <scope>NUCLEOTIDE SEQUENCE [LARGE SCALE GENOMIC DNA]</scope>
    <source>
        <strain evidence="3 4">CT2</strain>
    </source>
</reference>
<dbReference type="InterPro" id="IPR050910">
    <property type="entry name" value="JMJD6_ArgDemeth/LysHydrox"/>
</dbReference>
<dbReference type="GO" id="GO:0000987">
    <property type="term" value="F:cis-regulatory region sequence-specific DNA binding"/>
    <property type="evidence" value="ECO:0007669"/>
    <property type="project" value="TreeGrafter"/>
</dbReference>
<evidence type="ECO:0000313" key="3">
    <source>
        <dbReference type="EMBL" id="KAB5595296.1"/>
    </source>
</evidence>
<evidence type="ECO:0000259" key="2">
    <source>
        <dbReference type="PROSITE" id="PS51184"/>
    </source>
</evidence>
<dbReference type="OrthoDB" id="424465at2759"/>
<protein>
    <recommendedName>
        <fullName evidence="2">JmjC domain-containing protein</fullName>
    </recommendedName>
</protein>
<gene>
    <name evidence="3" type="ORF">CTheo_1374</name>
</gene>
<evidence type="ECO:0000256" key="1">
    <source>
        <dbReference type="SAM" id="MobiDB-lite"/>
    </source>
</evidence>
<dbReference type="EMBL" id="SSOP01000011">
    <property type="protein sequence ID" value="KAB5595296.1"/>
    <property type="molecule type" value="Genomic_DNA"/>
</dbReference>
<dbReference type="GO" id="GO:0005634">
    <property type="term" value="C:nucleus"/>
    <property type="evidence" value="ECO:0007669"/>
    <property type="project" value="TreeGrafter"/>
</dbReference>
<dbReference type="Pfam" id="PF13621">
    <property type="entry name" value="Cupin_8"/>
    <property type="match status" value="1"/>
</dbReference>
<feature type="compositionally biased region" description="Basic and acidic residues" evidence="1">
    <location>
        <begin position="15"/>
        <end position="25"/>
    </location>
</feature>
<dbReference type="Gene3D" id="2.60.120.650">
    <property type="entry name" value="Cupin"/>
    <property type="match status" value="1"/>
</dbReference>
<accession>A0A5N5QVU1</accession>
<comment type="caution">
    <text evidence="3">The sequence shown here is derived from an EMBL/GenBank/DDBJ whole genome shotgun (WGS) entry which is preliminary data.</text>
</comment>
<dbReference type="SUPFAM" id="SSF51197">
    <property type="entry name" value="Clavaminate synthase-like"/>
    <property type="match status" value="1"/>
</dbReference>
<feature type="region of interest" description="Disordered" evidence="1">
    <location>
        <begin position="1"/>
        <end position="42"/>
    </location>
</feature>
<dbReference type="PANTHER" id="PTHR12480">
    <property type="entry name" value="ARGININE DEMETHYLASE AND LYSYL-HYDROXYLASE JMJD"/>
    <property type="match status" value="1"/>
</dbReference>
<dbReference type="InterPro" id="IPR036047">
    <property type="entry name" value="F-box-like_dom_sf"/>
</dbReference>
<dbReference type="Proteomes" id="UP000383932">
    <property type="component" value="Unassembled WGS sequence"/>
</dbReference>
<dbReference type="AlphaFoldDB" id="A0A5N5QVU1"/>
<dbReference type="SMART" id="SM00558">
    <property type="entry name" value="JmjC"/>
    <property type="match status" value="1"/>
</dbReference>
<dbReference type="InterPro" id="IPR041667">
    <property type="entry name" value="Cupin_8"/>
</dbReference>
<dbReference type="InterPro" id="IPR003347">
    <property type="entry name" value="JmjC_dom"/>
</dbReference>
<name>A0A5N5QVU1_9AGAM</name>
<keyword evidence="4" id="KW-1185">Reference proteome</keyword>
<feature type="domain" description="JmjC" evidence="2">
    <location>
        <begin position="309"/>
        <end position="479"/>
    </location>
</feature>
<organism evidence="3 4">
    <name type="scientific">Ceratobasidium theobromae</name>
    <dbReference type="NCBI Taxonomy" id="1582974"/>
    <lineage>
        <taxon>Eukaryota</taxon>
        <taxon>Fungi</taxon>
        <taxon>Dikarya</taxon>
        <taxon>Basidiomycota</taxon>
        <taxon>Agaricomycotina</taxon>
        <taxon>Agaricomycetes</taxon>
        <taxon>Cantharellales</taxon>
        <taxon>Ceratobasidiaceae</taxon>
        <taxon>Ceratobasidium</taxon>
    </lineage>
</organism>
<dbReference type="PANTHER" id="PTHR12480:SF21">
    <property type="entry name" value="JMJC DOMAIN-CONTAINING PROTEIN 8"/>
    <property type="match status" value="1"/>
</dbReference>
<proteinExistence type="predicted"/>
<dbReference type="PROSITE" id="PS51184">
    <property type="entry name" value="JMJC"/>
    <property type="match status" value="1"/>
</dbReference>
<evidence type="ECO:0000313" key="4">
    <source>
        <dbReference type="Proteomes" id="UP000383932"/>
    </source>
</evidence>
<dbReference type="SUPFAM" id="SSF81383">
    <property type="entry name" value="F-box domain"/>
    <property type="match status" value="1"/>
</dbReference>
<sequence>MTVTKPRTPQKRLASPRELDDGHDRTHIKRTRKSSSGSHSADKHSCILHSGIKPSGNLLFDSKVSIRRAGLGSLDALSDPLLLAVITSLSAKDILHLGSCSKALFAYCLHQPVWKDLFIRTANGKLQGWGGTWRKTYLQQFRPNGSLRSNGACYMQHTFATPIVDCTGIFSDELYQPYLCANADIKQYFYPQSRHNRPGSTSRFNMIRVEAALTEGIFERSSKLASEPFIVSRALKYLGWPAFSSANDQGLTPRWAVGSLLKKYSHVTFRAEAFDCSLQTYCDYANNCSGEDAPLYLFDSRFVEKTEENGDPGMGADYAPPSFLKEDLFGLMGGKRPDYRWLIIGPEKSGSTFHKDPNATSAWNAVITGSKGWVMFPPDICPPGVYVSEDEAEVTSPLSLAEWFMSYFDAAWSEYGPNSHSTANRGKMRIGVCHAGEIVYVPSGWWHLVVNLEASVAVTQNFASEHELVDVLRFMRDKADQTSGWSEDIACTDLYETFCSVLQKERPTILENSLHVLNRGNEGAGDHQSVWDQVTKSASEEQKGFAFRFEVDDDD</sequence>